<dbReference type="PANTHER" id="PTHR36539:SF1">
    <property type="entry name" value="BACTERIAL MICROCOMPARTMENT SHELL VERTEX PROTEIN EUTN"/>
    <property type="match status" value="1"/>
</dbReference>
<organism evidence="3 4">
    <name type="scientific">Sinobacterium norvegicum</name>
    <dbReference type="NCBI Taxonomy" id="1641715"/>
    <lineage>
        <taxon>Bacteria</taxon>
        <taxon>Pseudomonadati</taxon>
        <taxon>Pseudomonadota</taxon>
        <taxon>Gammaproteobacteria</taxon>
        <taxon>Cellvibrionales</taxon>
        <taxon>Spongiibacteraceae</taxon>
        <taxon>Sinobacterium</taxon>
    </lineage>
</organism>
<evidence type="ECO:0000256" key="2">
    <source>
        <dbReference type="ARBA" id="ARBA00024446"/>
    </source>
</evidence>
<dbReference type="SUPFAM" id="SSF159133">
    <property type="entry name" value="EutN/CcmL-like"/>
    <property type="match status" value="1"/>
</dbReference>
<gene>
    <name evidence="3" type="primary">eutN</name>
    <name evidence="3" type="ORF">SIN8267_00531</name>
</gene>
<comment type="subcellular location">
    <subcellularLocation>
        <location evidence="1">Bacterial microcompartment</location>
    </subcellularLocation>
</comment>
<dbReference type="EMBL" id="CAKLPX010000001">
    <property type="protein sequence ID" value="CAH0990439.1"/>
    <property type="molecule type" value="Genomic_DNA"/>
</dbReference>
<sequence length="100" mass="10330">MRLAKVIGQVVSTAKLDGLSQGKLTLIQMLDASGEAESEIAVACDIIGAGVGEWVFTVSGSSARVVLTNADQPPPIDLLIVGIIDQVSSSTGIDYSKKLT</sequence>
<dbReference type="PANTHER" id="PTHR36539">
    <property type="entry name" value="ETHANOLAMINE UTILIZATION PROTEIN EUTN"/>
    <property type="match status" value="1"/>
</dbReference>
<dbReference type="CDD" id="cd01614">
    <property type="entry name" value="EutN_CcmL"/>
    <property type="match status" value="1"/>
</dbReference>
<evidence type="ECO:0000313" key="3">
    <source>
        <dbReference type="EMBL" id="CAH0990439.1"/>
    </source>
</evidence>
<dbReference type="RefSeq" id="WP_237443124.1">
    <property type="nucleotide sequence ID" value="NZ_CAKLPX010000001.1"/>
</dbReference>
<evidence type="ECO:0000256" key="1">
    <source>
        <dbReference type="ARBA" id="ARBA00024322"/>
    </source>
</evidence>
<dbReference type="Proteomes" id="UP000838100">
    <property type="component" value="Unassembled WGS sequence"/>
</dbReference>
<comment type="caution">
    <text evidence="3">The sequence shown here is derived from an EMBL/GenBank/DDBJ whole genome shotgun (WGS) entry which is preliminary data.</text>
</comment>
<proteinExistence type="predicted"/>
<dbReference type="Pfam" id="PF03319">
    <property type="entry name" value="EutN_CcmL"/>
    <property type="match status" value="1"/>
</dbReference>
<keyword evidence="2" id="KW-1283">Bacterial microcompartment</keyword>
<evidence type="ECO:0000313" key="4">
    <source>
        <dbReference type="Proteomes" id="UP000838100"/>
    </source>
</evidence>
<dbReference type="Gene3D" id="2.40.50.220">
    <property type="entry name" value="EutN/Ccml"/>
    <property type="match status" value="1"/>
</dbReference>
<name>A0ABN8EEN7_9GAMM</name>
<dbReference type="InterPro" id="IPR004992">
    <property type="entry name" value="EutN_CcmL"/>
</dbReference>
<accession>A0ABN8EEN7</accession>
<dbReference type="InterPro" id="IPR036677">
    <property type="entry name" value="EutN_CcmL_sf"/>
</dbReference>
<dbReference type="PROSITE" id="PS51932">
    <property type="entry name" value="BMV"/>
    <property type="match status" value="1"/>
</dbReference>
<reference evidence="3" key="1">
    <citation type="submission" date="2021-12" db="EMBL/GenBank/DDBJ databases">
        <authorList>
            <person name="Rodrigo-Torres L."/>
            <person name="Arahal R. D."/>
            <person name="Lucena T."/>
        </authorList>
    </citation>
    <scope>NUCLEOTIDE SEQUENCE</scope>
    <source>
        <strain evidence="3">CECT 8267</strain>
    </source>
</reference>
<keyword evidence="4" id="KW-1185">Reference proteome</keyword>
<protein>
    <submittedName>
        <fullName evidence="3">Ethanolamine utilization protein EutN</fullName>
    </submittedName>
</protein>